<dbReference type="SMART" id="SM00160">
    <property type="entry name" value="RanBD"/>
    <property type="match status" value="1"/>
</dbReference>
<sequence length="353" mass="38075">MAKRPRKGGSGAGGPGGPAMRTTNTDSGEHVRKRQAECRGVLEALNFQFYSHVCEQHKNNPRKSWAEGCQDYVKHVKKLMSDFKDILEEEEDQGGEQGDAREKNNNNNNNNNDEDDSDSDDDGQPKTSLFGDLPKPTAFGMGAKSNPFAAGGGSGGAPSLFPPVSGAKSASNNPFAPSTTAFGGGGGSTAFPKFPAGGAAAQQAKEEENDEEPERPPSPSTAEATGEDDNEFVDMEKQKVKLYVKKEASEPWADRGVNRLQFRREKEGAKGACRILMRTSIGKAVINANLYDNMSVTFAEQKDKKDGSMKKTGVILTIFNACENSEKQIVLLKLGSQEAVEELHGLIVKNTRK</sequence>
<dbReference type="eggNOG" id="KOG2724">
    <property type="taxonomic scope" value="Eukaryota"/>
</dbReference>
<protein>
    <recommendedName>
        <fullName evidence="2">RanBD1 domain-containing protein</fullName>
    </recommendedName>
</protein>
<dbReference type="RefSeq" id="XP_007510434.1">
    <property type="nucleotide sequence ID" value="XM_007510372.1"/>
</dbReference>
<feature type="compositionally biased region" description="Gly residues" evidence="1">
    <location>
        <begin position="8"/>
        <end position="17"/>
    </location>
</feature>
<reference evidence="3 4" key="1">
    <citation type="submission" date="2011-10" db="EMBL/GenBank/DDBJ databases">
        <authorList>
            <person name="Genoscope - CEA"/>
        </authorList>
    </citation>
    <scope>NUCLEOTIDE SEQUENCE [LARGE SCALE GENOMIC DNA]</scope>
    <source>
        <strain evidence="3 4">RCC 1105</strain>
    </source>
</reference>
<gene>
    <name evidence="3" type="ordered locus">Bathy11g00940</name>
</gene>
<dbReference type="STRING" id="41875.K8ELC4"/>
<dbReference type="EMBL" id="FO082268">
    <property type="protein sequence ID" value="CCO18779.1"/>
    <property type="molecule type" value="Genomic_DNA"/>
</dbReference>
<dbReference type="Pfam" id="PF00638">
    <property type="entry name" value="Ran_BP1"/>
    <property type="match status" value="1"/>
</dbReference>
<dbReference type="GeneID" id="19012774"/>
<dbReference type="InterPro" id="IPR000156">
    <property type="entry name" value="Ran_bind_dom"/>
</dbReference>
<keyword evidence="4" id="KW-1185">Reference proteome</keyword>
<evidence type="ECO:0000313" key="4">
    <source>
        <dbReference type="Proteomes" id="UP000198341"/>
    </source>
</evidence>
<organism evidence="3 4">
    <name type="scientific">Bathycoccus prasinos</name>
    <dbReference type="NCBI Taxonomy" id="41875"/>
    <lineage>
        <taxon>Eukaryota</taxon>
        <taxon>Viridiplantae</taxon>
        <taxon>Chlorophyta</taxon>
        <taxon>Mamiellophyceae</taxon>
        <taxon>Mamiellales</taxon>
        <taxon>Bathycoccaceae</taxon>
        <taxon>Bathycoccus</taxon>
    </lineage>
</organism>
<name>K8ELC4_9CHLO</name>
<feature type="compositionally biased region" description="Acidic residues" evidence="1">
    <location>
        <begin position="112"/>
        <end position="122"/>
    </location>
</feature>
<accession>K8ELC4</accession>
<feature type="region of interest" description="Disordered" evidence="1">
    <location>
        <begin position="1"/>
        <end position="34"/>
    </location>
</feature>
<feature type="compositionally biased region" description="Low complexity" evidence="1">
    <location>
        <begin position="189"/>
        <end position="203"/>
    </location>
</feature>
<evidence type="ECO:0000256" key="1">
    <source>
        <dbReference type="SAM" id="MobiDB-lite"/>
    </source>
</evidence>
<dbReference type="OrthoDB" id="551031at2759"/>
<evidence type="ECO:0000313" key="3">
    <source>
        <dbReference type="EMBL" id="CCO18779.1"/>
    </source>
</evidence>
<dbReference type="Proteomes" id="UP000198341">
    <property type="component" value="Chromosome 11"/>
</dbReference>
<dbReference type="Gene3D" id="2.30.29.30">
    <property type="entry name" value="Pleckstrin-homology domain (PH domain)/Phosphotyrosine-binding domain (PTB)"/>
    <property type="match status" value="1"/>
</dbReference>
<feature type="region of interest" description="Disordered" evidence="1">
    <location>
        <begin position="89"/>
        <end position="231"/>
    </location>
</feature>
<feature type="domain" description="RanBD1" evidence="2">
    <location>
        <begin position="210"/>
        <end position="296"/>
    </location>
</feature>
<evidence type="ECO:0000259" key="2">
    <source>
        <dbReference type="PROSITE" id="PS50196"/>
    </source>
</evidence>
<dbReference type="SUPFAM" id="SSF50729">
    <property type="entry name" value="PH domain-like"/>
    <property type="match status" value="1"/>
</dbReference>
<dbReference type="InterPro" id="IPR011993">
    <property type="entry name" value="PH-like_dom_sf"/>
</dbReference>
<proteinExistence type="predicted"/>
<dbReference type="PROSITE" id="PS50196">
    <property type="entry name" value="RANBD1"/>
    <property type="match status" value="1"/>
</dbReference>
<dbReference type="KEGG" id="bpg:Bathy11g00940"/>
<dbReference type="AlphaFoldDB" id="K8ELC4"/>